<accession>A0A9Q0E1M0</accession>
<name>A0A9Q0E1M0_9TELE</name>
<sequence length="89" mass="10468">MLMRRPQDPALDLTRIYEKRINEQNEYTEPADPWHYTMNYTTETDEIYDEAFIDELEVEKEELIVGDIYLGREGVVAAVEELTEKNGIP</sequence>
<gene>
    <name evidence="1" type="ORF">NHX12_001193</name>
</gene>
<organism evidence="1 2">
    <name type="scientific">Muraenolepis orangiensis</name>
    <name type="common">Patagonian moray cod</name>
    <dbReference type="NCBI Taxonomy" id="630683"/>
    <lineage>
        <taxon>Eukaryota</taxon>
        <taxon>Metazoa</taxon>
        <taxon>Chordata</taxon>
        <taxon>Craniata</taxon>
        <taxon>Vertebrata</taxon>
        <taxon>Euteleostomi</taxon>
        <taxon>Actinopterygii</taxon>
        <taxon>Neopterygii</taxon>
        <taxon>Teleostei</taxon>
        <taxon>Neoteleostei</taxon>
        <taxon>Acanthomorphata</taxon>
        <taxon>Zeiogadaria</taxon>
        <taxon>Gadariae</taxon>
        <taxon>Gadiformes</taxon>
        <taxon>Muraenolepidoidei</taxon>
        <taxon>Muraenolepididae</taxon>
        <taxon>Muraenolepis</taxon>
    </lineage>
</organism>
<evidence type="ECO:0000313" key="1">
    <source>
        <dbReference type="EMBL" id="KAJ3597676.1"/>
    </source>
</evidence>
<dbReference type="Proteomes" id="UP001148018">
    <property type="component" value="Unassembled WGS sequence"/>
</dbReference>
<dbReference type="EMBL" id="JANIIK010000109">
    <property type="protein sequence ID" value="KAJ3597676.1"/>
    <property type="molecule type" value="Genomic_DNA"/>
</dbReference>
<comment type="caution">
    <text evidence="1">The sequence shown here is derived from an EMBL/GenBank/DDBJ whole genome shotgun (WGS) entry which is preliminary data.</text>
</comment>
<dbReference type="AlphaFoldDB" id="A0A9Q0E1M0"/>
<evidence type="ECO:0000313" key="2">
    <source>
        <dbReference type="Proteomes" id="UP001148018"/>
    </source>
</evidence>
<dbReference type="OrthoDB" id="8947436at2759"/>
<proteinExistence type="predicted"/>
<keyword evidence="2" id="KW-1185">Reference proteome</keyword>
<reference evidence="1" key="1">
    <citation type="submission" date="2022-07" db="EMBL/GenBank/DDBJ databases">
        <title>Chromosome-level genome of Muraenolepis orangiensis.</title>
        <authorList>
            <person name="Kim J."/>
        </authorList>
    </citation>
    <scope>NUCLEOTIDE SEQUENCE</scope>
    <source>
        <strain evidence="1">KU_S4_2022</strain>
        <tissue evidence="1">Muscle</tissue>
    </source>
</reference>
<protein>
    <submittedName>
        <fullName evidence="1">Uncharacterized protein</fullName>
    </submittedName>
</protein>